<reference evidence="13" key="2">
    <citation type="submission" date="2025-09" db="UniProtKB">
        <authorList>
            <consortium name="Ensembl"/>
        </authorList>
    </citation>
    <scope>IDENTIFICATION</scope>
</reference>
<dbReference type="FunFam" id="3.40.50.12230:FF:000003">
    <property type="entry name" value="methionyl-tRNA formyltransferase, mitochondrial"/>
    <property type="match status" value="1"/>
</dbReference>
<name>A0A3B4UDM6_SERDU</name>
<dbReference type="Gene3D" id="3.40.50.12230">
    <property type="match status" value="1"/>
</dbReference>
<dbReference type="GeneTree" id="ENSGT00390000017828"/>
<dbReference type="AlphaFoldDB" id="A0A3B4UDM6"/>
<keyword evidence="7" id="KW-0809">Transit peptide</keyword>
<dbReference type="NCBIfam" id="TIGR00460">
    <property type="entry name" value="fmt"/>
    <property type="match status" value="1"/>
</dbReference>
<dbReference type="OMA" id="QPQSNEG"/>
<dbReference type="InterPro" id="IPR041711">
    <property type="entry name" value="Met-tRNA-FMT_N"/>
</dbReference>
<dbReference type="InterPro" id="IPR005794">
    <property type="entry name" value="Fmt"/>
</dbReference>
<comment type="similarity">
    <text evidence="2">Belongs to the Fmt family.</text>
</comment>
<dbReference type="Pfam" id="PF00551">
    <property type="entry name" value="Formyl_trans_N"/>
    <property type="match status" value="1"/>
</dbReference>
<dbReference type="PANTHER" id="PTHR11138">
    <property type="entry name" value="METHIONYL-TRNA FORMYLTRANSFERASE"/>
    <property type="match status" value="1"/>
</dbReference>
<evidence type="ECO:0000256" key="9">
    <source>
        <dbReference type="ARBA" id="ARBA00052555"/>
    </source>
</evidence>
<evidence type="ECO:0000256" key="2">
    <source>
        <dbReference type="ARBA" id="ARBA00010699"/>
    </source>
</evidence>
<dbReference type="STRING" id="41447.ENSSDUP00000015810"/>
<keyword evidence="5" id="KW-0808">Transferase</keyword>
<dbReference type="EC" id="2.1.2.9" evidence="3"/>
<keyword evidence="14" id="KW-1185">Reference proteome</keyword>
<dbReference type="Pfam" id="PF02911">
    <property type="entry name" value="Formyl_trans_C"/>
    <property type="match status" value="1"/>
</dbReference>
<evidence type="ECO:0000256" key="5">
    <source>
        <dbReference type="ARBA" id="ARBA00022679"/>
    </source>
</evidence>
<evidence type="ECO:0000256" key="4">
    <source>
        <dbReference type="ARBA" id="ARBA00014185"/>
    </source>
</evidence>
<proteinExistence type="inferred from homology"/>
<evidence type="ECO:0000256" key="8">
    <source>
        <dbReference type="ARBA" id="ARBA00023128"/>
    </source>
</evidence>
<feature type="domain" description="Formyl transferase C-terminal" evidence="12">
    <location>
        <begin position="294"/>
        <end position="397"/>
    </location>
</feature>
<organism evidence="13 14">
    <name type="scientific">Seriola dumerili</name>
    <name type="common">Greater amberjack</name>
    <name type="synonym">Caranx dumerili</name>
    <dbReference type="NCBI Taxonomy" id="41447"/>
    <lineage>
        <taxon>Eukaryota</taxon>
        <taxon>Metazoa</taxon>
        <taxon>Chordata</taxon>
        <taxon>Craniata</taxon>
        <taxon>Vertebrata</taxon>
        <taxon>Euteleostomi</taxon>
        <taxon>Actinopterygii</taxon>
        <taxon>Neopterygii</taxon>
        <taxon>Teleostei</taxon>
        <taxon>Neoteleostei</taxon>
        <taxon>Acanthomorphata</taxon>
        <taxon>Carangaria</taxon>
        <taxon>Carangiformes</taxon>
        <taxon>Carangidae</taxon>
        <taxon>Seriola</taxon>
    </lineage>
</organism>
<dbReference type="InterPro" id="IPR036477">
    <property type="entry name" value="Formyl_transf_N_sf"/>
</dbReference>
<evidence type="ECO:0000256" key="1">
    <source>
        <dbReference type="ARBA" id="ARBA00004173"/>
    </source>
</evidence>
<dbReference type="InterPro" id="IPR002376">
    <property type="entry name" value="Formyl_transf_N"/>
</dbReference>
<dbReference type="GO" id="GO:0005739">
    <property type="term" value="C:mitochondrion"/>
    <property type="evidence" value="ECO:0007669"/>
    <property type="project" value="UniProtKB-SubCell"/>
</dbReference>
<evidence type="ECO:0000256" key="10">
    <source>
        <dbReference type="ARBA" id="ARBA00057846"/>
    </source>
</evidence>
<evidence type="ECO:0000313" key="13">
    <source>
        <dbReference type="Ensembl" id="ENSSDUP00000015810.1"/>
    </source>
</evidence>
<comment type="function">
    <text evidence="10">Methionyl-tRNA formyltransferase that formylates methionyl-tRNA in mitochondria and is crucial for translation initiation.</text>
</comment>
<evidence type="ECO:0000256" key="7">
    <source>
        <dbReference type="ARBA" id="ARBA00022946"/>
    </source>
</evidence>
<evidence type="ECO:0000313" key="14">
    <source>
        <dbReference type="Proteomes" id="UP000261420"/>
    </source>
</evidence>
<keyword evidence="8" id="KW-0496">Mitochondrion</keyword>
<comment type="subcellular location">
    <subcellularLocation>
        <location evidence="1">Mitochondrion</location>
    </subcellularLocation>
</comment>
<dbReference type="GO" id="GO:0004479">
    <property type="term" value="F:methionyl-tRNA formyltransferase activity"/>
    <property type="evidence" value="ECO:0007669"/>
    <property type="project" value="UniProtKB-EC"/>
</dbReference>
<dbReference type="Ensembl" id="ENSSDUT00000016098.1">
    <property type="protein sequence ID" value="ENSSDUP00000015810.1"/>
    <property type="gene ID" value="ENSSDUG00000011538.1"/>
</dbReference>
<reference evidence="13" key="1">
    <citation type="submission" date="2025-08" db="UniProtKB">
        <authorList>
            <consortium name="Ensembl"/>
        </authorList>
    </citation>
    <scope>IDENTIFICATION</scope>
</reference>
<evidence type="ECO:0000256" key="3">
    <source>
        <dbReference type="ARBA" id="ARBA00012261"/>
    </source>
</evidence>
<keyword evidence="6" id="KW-0648">Protein biosynthesis</keyword>
<evidence type="ECO:0000259" key="12">
    <source>
        <dbReference type="Pfam" id="PF02911"/>
    </source>
</evidence>
<dbReference type="InterPro" id="IPR005793">
    <property type="entry name" value="Formyl_trans_C"/>
</dbReference>
<sequence>MIPCLCRDASAFLSWILRLESGAFALARAADTFNLSCPTSVSATLLFLMADRHPFPVSMWTTRRAAGAALKILHHLHQCCKPTALRRGTDGLCRFMSSSGPPWRLLFFGTDNFAVESLKLLTSSRSSSEDIVESLEVVTLSGNVPVKTFAEQNHLPVHRWPPDIVDGQFDVGVVVSFGCLLHERLINKFPYGILNVHPSLLPRWRGPAPIFHTVLHGDTVTGVTIIQIRPHRFDVGPILNQELHQVPDNCTADELGAVLATKGGHLLIDTLRTLSERLPHKREQGETGAIFAPKINTSMSWVVWEEQTCDQIDRLYRAIACRIPLRTTWMGKTVKLLDFVGKCHISLSDETRKPVPGSVTYQKESNTLAVCCKDGWVGFKAVLLKKRLSALDFYNGYLHQTVKKTPHETAGGLFVSRQGGTEAHQKREKLVL</sequence>
<evidence type="ECO:0000256" key="6">
    <source>
        <dbReference type="ARBA" id="ARBA00022917"/>
    </source>
</evidence>
<protein>
    <recommendedName>
        <fullName evidence="4">Methionyl-tRNA formyltransferase, mitochondrial</fullName>
        <ecNumber evidence="3">2.1.2.9</ecNumber>
    </recommendedName>
</protein>
<evidence type="ECO:0000259" key="11">
    <source>
        <dbReference type="Pfam" id="PF00551"/>
    </source>
</evidence>
<feature type="domain" description="Formyl transferase N-terminal" evidence="11">
    <location>
        <begin position="168"/>
        <end position="270"/>
    </location>
</feature>
<accession>A0A3B4UDM6</accession>
<dbReference type="PANTHER" id="PTHR11138:SF5">
    <property type="entry name" value="METHIONYL-TRNA FORMYLTRANSFERASE, MITOCHONDRIAL"/>
    <property type="match status" value="1"/>
</dbReference>
<dbReference type="SUPFAM" id="SSF53328">
    <property type="entry name" value="Formyltransferase"/>
    <property type="match status" value="1"/>
</dbReference>
<dbReference type="CDD" id="cd08646">
    <property type="entry name" value="FMT_core_Met-tRNA-FMT_N"/>
    <property type="match status" value="1"/>
</dbReference>
<dbReference type="Proteomes" id="UP000261420">
    <property type="component" value="Unplaced"/>
</dbReference>
<comment type="catalytic activity">
    <reaction evidence="9">
        <text>L-methionyl-tRNA(fMet) + (6R)-10-formyltetrahydrofolate = N-formyl-L-methionyl-tRNA(fMet) + (6S)-5,6,7,8-tetrahydrofolate + H(+)</text>
        <dbReference type="Rhea" id="RHEA:24380"/>
        <dbReference type="Rhea" id="RHEA-COMP:9952"/>
        <dbReference type="Rhea" id="RHEA-COMP:9953"/>
        <dbReference type="ChEBI" id="CHEBI:15378"/>
        <dbReference type="ChEBI" id="CHEBI:57453"/>
        <dbReference type="ChEBI" id="CHEBI:78530"/>
        <dbReference type="ChEBI" id="CHEBI:78844"/>
        <dbReference type="ChEBI" id="CHEBI:195366"/>
        <dbReference type="EC" id="2.1.2.9"/>
    </reaction>
    <physiologicalReaction direction="left-to-right" evidence="9">
        <dbReference type="Rhea" id="RHEA:24381"/>
    </physiologicalReaction>
</comment>